<dbReference type="InterPro" id="IPR013783">
    <property type="entry name" value="Ig-like_fold"/>
</dbReference>
<evidence type="ECO:0000256" key="2">
    <source>
        <dbReference type="ARBA" id="ARBA00022737"/>
    </source>
</evidence>
<dbReference type="Proteomes" id="UP000321379">
    <property type="component" value="Unassembled WGS sequence"/>
</dbReference>
<dbReference type="Gene3D" id="2.60.40.10">
    <property type="entry name" value="Immunoglobulins"/>
    <property type="match status" value="1"/>
</dbReference>
<protein>
    <submittedName>
        <fullName evidence="4">Uncharacterized protein</fullName>
    </submittedName>
</protein>
<dbReference type="SUPFAM" id="SSF69318">
    <property type="entry name" value="Integrin alpha N-terminal domain"/>
    <property type="match status" value="2"/>
</dbReference>
<dbReference type="InterPro" id="IPR028994">
    <property type="entry name" value="Integrin_alpha_N"/>
</dbReference>
<dbReference type="PANTHER" id="PTHR44103">
    <property type="entry name" value="PROPROTEIN CONVERTASE P"/>
    <property type="match status" value="1"/>
</dbReference>
<keyword evidence="1" id="KW-0732">Signal</keyword>
<evidence type="ECO:0000313" key="5">
    <source>
        <dbReference type="Proteomes" id="UP000321379"/>
    </source>
</evidence>
<dbReference type="InterPro" id="IPR013517">
    <property type="entry name" value="FG-GAP"/>
</dbReference>
<dbReference type="Gene3D" id="2.60.40.1120">
    <property type="entry name" value="Carboxypeptidase-like, regulatory domain"/>
    <property type="match status" value="1"/>
</dbReference>
<evidence type="ECO:0000313" key="4">
    <source>
        <dbReference type="EMBL" id="TXN30071.1"/>
    </source>
</evidence>
<keyword evidence="3" id="KW-0325">Glycoprotein</keyword>
<dbReference type="GO" id="GO:0005975">
    <property type="term" value="P:carbohydrate metabolic process"/>
    <property type="evidence" value="ECO:0007669"/>
    <property type="project" value="UniProtKB-ARBA"/>
</dbReference>
<name>A0A5C8UQC3_9MICO</name>
<dbReference type="SUPFAM" id="SSF49464">
    <property type="entry name" value="Carboxypeptidase regulatory domain-like"/>
    <property type="match status" value="1"/>
</dbReference>
<dbReference type="AlphaFoldDB" id="A0A5C8UQC3"/>
<dbReference type="InterPro" id="IPR013519">
    <property type="entry name" value="Int_alpha_beta-p"/>
</dbReference>
<keyword evidence="2" id="KW-0677">Repeat</keyword>
<gene>
    <name evidence="4" type="ORF">FVP33_13190</name>
</gene>
<organism evidence="4 5">
    <name type="scientific">Lacisediminihabitans profunda</name>
    <dbReference type="NCBI Taxonomy" id="2594790"/>
    <lineage>
        <taxon>Bacteria</taxon>
        <taxon>Bacillati</taxon>
        <taxon>Actinomycetota</taxon>
        <taxon>Actinomycetes</taxon>
        <taxon>Micrococcales</taxon>
        <taxon>Microbacteriaceae</taxon>
        <taxon>Lacisediminihabitans</taxon>
    </lineage>
</organism>
<evidence type="ECO:0000256" key="1">
    <source>
        <dbReference type="ARBA" id="ARBA00022729"/>
    </source>
</evidence>
<dbReference type="InterPro" id="IPR008969">
    <property type="entry name" value="CarboxyPept-like_regulatory"/>
</dbReference>
<dbReference type="EMBL" id="VRMG01000008">
    <property type="protein sequence ID" value="TXN30071.1"/>
    <property type="molecule type" value="Genomic_DNA"/>
</dbReference>
<keyword evidence="5" id="KW-1185">Reference proteome</keyword>
<dbReference type="SMART" id="SM00191">
    <property type="entry name" value="Int_alpha"/>
    <property type="match status" value="2"/>
</dbReference>
<dbReference type="PANTHER" id="PTHR44103:SF1">
    <property type="entry name" value="PROPROTEIN CONVERTASE P"/>
    <property type="match status" value="1"/>
</dbReference>
<dbReference type="SUPFAM" id="SSF117074">
    <property type="entry name" value="Hypothetical protein PA1324"/>
    <property type="match status" value="1"/>
</dbReference>
<proteinExistence type="predicted"/>
<accession>A0A5C8UQC3</accession>
<evidence type="ECO:0000256" key="3">
    <source>
        <dbReference type="ARBA" id="ARBA00023180"/>
    </source>
</evidence>
<comment type="caution">
    <text evidence="4">The sequence shown here is derived from an EMBL/GenBank/DDBJ whole genome shotgun (WGS) entry which is preliminary data.</text>
</comment>
<dbReference type="Pfam" id="PF13517">
    <property type="entry name" value="FG-GAP_3"/>
    <property type="match status" value="2"/>
</dbReference>
<sequence length="895" mass="93251">MPVMQRFLIRFRGVFAALAILCVIGSSVAGPGAWKAAAIIEPGTHSLSGHVSLGNTDRAAGAGEVTVTATEYPVGSYTPISVTTDANGDYVFPALVRWSFVVSFHDTVSTEFTDLYWRNTLPNTSYGTFDLVDLQTSDAVGISVTLPSPAALTGTVSLGTTDTKAAAGEASVTYQRYTISDSSPESSPILVTANGAFSFPSMPPGMYRLFAKYLGTGGFQDQVFATTFVFMGSTNQAQPSIVLRPTFVIDGHVHIGSVTSPAGAGEVTVSLDQYARDRSTWDTVKTTTTDAAGGYSFQGLSDQMYRLEFTASSGHGLIPFTDYFAGQLSWTTASLLDHDVTLDPAHSLSGHVALGAAGVPAAAGSVEVSYWPIGPMPFPRSVMVDAQGDFTTPETRLGTYALHFSYVGTGNFVNQYWPQDLTQTPTSFVTVGSHDLTGLNITLPAGNGIAGRVTHNGSAVANAMVYADQVNAARAVISERSTLTDDTGAYKFQQLSVGDYEVTFVAPVATYANQGWFDVPAYYHPDLVNLGPSTAVTGIDADLHTAGVVTGTVTGAGLSATDFSTGLITVTPWVFDSDSNAWVDTGDDFPVLSDRTYRVDGLAADTYKLNFNYAGPLSRSILTPEIVVTEGAVITRNAVLPNPYSLAHDFTGDGIPDVLATTPRGALYVYPGNGSGSWKAPSLIGSGWNGMTSLVPVGDFDGDGFPDILGRTSGGALYLYSGDGNKGWLSARLVGSGWNGMSAILSAGDFNGDGNQDVLGRTVAGALYLYAGDGHGGWSSTSLVGNGWQGMTAILSPGDFDGDGHSDVIARAANGNLYLYPGDGHGGWGATKLIGSGWNGMSAILSVGDFDGDGTADVLGRTVAGALYLYRGDGHGGWGAVSQIGSGWAGFATIS</sequence>
<reference evidence="4 5" key="1">
    <citation type="submission" date="2019-08" db="EMBL/GenBank/DDBJ databases">
        <title>Bacterial whole genome sequence for Glaciihabitans sp. CHu50b-6-2.</title>
        <authorList>
            <person name="Jin L."/>
        </authorList>
    </citation>
    <scope>NUCLEOTIDE SEQUENCE [LARGE SCALE GENOMIC DNA]</scope>
    <source>
        <strain evidence="4 5">CHu50b-6-2</strain>
    </source>
</reference>
<dbReference type="Gene3D" id="2.130.10.130">
    <property type="entry name" value="Integrin alpha, N-terminal"/>
    <property type="match status" value="2"/>
</dbReference>